<dbReference type="AlphaFoldDB" id="A0A9W9DP65"/>
<gene>
    <name evidence="1" type="ORF">J3R30DRAFT_3404466</name>
</gene>
<comment type="caution">
    <text evidence="1">The sequence shown here is derived from an EMBL/GenBank/DDBJ whole genome shotgun (WGS) entry which is preliminary data.</text>
</comment>
<protein>
    <recommendedName>
        <fullName evidence="3">F-box domain-containing protein</fullName>
    </recommendedName>
</protein>
<accession>A0A9W9DP65</accession>
<dbReference type="Proteomes" id="UP001150266">
    <property type="component" value="Unassembled WGS sequence"/>
</dbReference>
<name>A0A9W9DP65_9AGAR</name>
<organism evidence="1 2">
    <name type="scientific">Lentinula aciculospora</name>
    <dbReference type="NCBI Taxonomy" id="153920"/>
    <lineage>
        <taxon>Eukaryota</taxon>
        <taxon>Fungi</taxon>
        <taxon>Dikarya</taxon>
        <taxon>Basidiomycota</taxon>
        <taxon>Agaricomycotina</taxon>
        <taxon>Agaricomycetes</taxon>
        <taxon>Agaricomycetidae</taxon>
        <taxon>Agaricales</taxon>
        <taxon>Marasmiineae</taxon>
        <taxon>Omphalotaceae</taxon>
        <taxon>Lentinula</taxon>
    </lineage>
</organism>
<evidence type="ECO:0000313" key="2">
    <source>
        <dbReference type="Proteomes" id="UP001150266"/>
    </source>
</evidence>
<sequence>MYKVGQTPPFSIFIPYVVAVNHTSWIHYESSVDMKTIDSDKSHPLEPPIHQFPVEILIKIFLQVLVEPMFVPFDCAPLWHLGHVCTRWRSIICLEMPLTWSTIIVNFGTSSRAARLARYSADIVRVCLQRTRDCPLTIAFNCAKPRDDRLRCLDMLVRVSERWKVIDLFIPIAILSRLLPAKGRLGILETLNLILEPRNVHSLPHVLDVFEDAPKLTAVTTSSHLSLESFRLPWKQITNYRTQSVEADNCVEIFHLAPHLRTLQIRFERSHGGIPGTFTSSKSSNFASRSDQLTSIPISHQVLTSLSINVLMRPEYEQELFQSLLQVSSDLDKSNQSHVFFPSLTDFRLATTPDFLANFAVLPLAASCFGSSLTKVTIRSVFDTPAHYLGANGFLLGLPMVRQLAFGVCSHHKEDEVKVLYGILSLPFTSSMREAVLPKLETLRGKGVDAMLAYKPYESNDSIKKGQGFYEAAWMCASAEVSPLSRIAKYTARILRKGP</sequence>
<proteinExistence type="predicted"/>
<evidence type="ECO:0008006" key="3">
    <source>
        <dbReference type="Google" id="ProtNLM"/>
    </source>
</evidence>
<keyword evidence="2" id="KW-1185">Reference proteome</keyword>
<evidence type="ECO:0000313" key="1">
    <source>
        <dbReference type="EMBL" id="KAJ4478421.1"/>
    </source>
</evidence>
<dbReference type="EMBL" id="JAOTPV010000009">
    <property type="protein sequence ID" value="KAJ4478421.1"/>
    <property type="molecule type" value="Genomic_DNA"/>
</dbReference>
<dbReference type="OrthoDB" id="2856759at2759"/>
<reference evidence="1" key="1">
    <citation type="submission" date="2022-08" db="EMBL/GenBank/DDBJ databases">
        <title>A Global Phylogenomic Analysis of the Shiitake Genus Lentinula.</title>
        <authorList>
            <consortium name="DOE Joint Genome Institute"/>
            <person name="Sierra-Patev S."/>
            <person name="Min B."/>
            <person name="Naranjo-Ortiz M."/>
            <person name="Looney B."/>
            <person name="Konkel Z."/>
            <person name="Slot J.C."/>
            <person name="Sakamoto Y."/>
            <person name="Steenwyk J.L."/>
            <person name="Rokas A."/>
            <person name="Carro J."/>
            <person name="Camarero S."/>
            <person name="Ferreira P."/>
            <person name="Molpeceres G."/>
            <person name="Ruiz-Duenas F.J."/>
            <person name="Serrano A."/>
            <person name="Henrissat B."/>
            <person name="Drula E."/>
            <person name="Hughes K.W."/>
            <person name="Mata J.L."/>
            <person name="Ishikawa N.K."/>
            <person name="Vargas-Isla R."/>
            <person name="Ushijima S."/>
            <person name="Smith C.A."/>
            <person name="Ahrendt S."/>
            <person name="Andreopoulos W."/>
            <person name="He G."/>
            <person name="Labutti K."/>
            <person name="Lipzen A."/>
            <person name="Ng V."/>
            <person name="Riley R."/>
            <person name="Sandor L."/>
            <person name="Barry K."/>
            <person name="Martinez A.T."/>
            <person name="Xiao Y."/>
            <person name="Gibbons J.G."/>
            <person name="Terashima K."/>
            <person name="Grigoriev I.V."/>
            <person name="Hibbett D.S."/>
        </authorList>
    </citation>
    <scope>NUCLEOTIDE SEQUENCE</scope>
    <source>
        <strain evidence="1">JLM2183</strain>
    </source>
</reference>